<organism evidence="2">
    <name type="scientific">Culicoides sonorensis</name>
    <name type="common">Biting midge</name>
    <dbReference type="NCBI Taxonomy" id="179676"/>
    <lineage>
        <taxon>Eukaryota</taxon>
        <taxon>Metazoa</taxon>
        <taxon>Ecdysozoa</taxon>
        <taxon>Arthropoda</taxon>
        <taxon>Hexapoda</taxon>
        <taxon>Insecta</taxon>
        <taxon>Pterygota</taxon>
        <taxon>Neoptera</taxon>
        <taxon>Endopterygota</taxon>
        <taxon>Diptera</taxon>
        <taxon>Nematocera</taxon>
        <taxon>Chironomoidea</taxon>
        <taxon>Ceratopogonidae</taxon>
        <taxon>Ceratopogoninae</taxon>
        <taxon>Culicoides</taxon>
        <taxon>Monoculicoides</taxon>
    </lineage>
</organism>
<dbReference type="VEuPathDB" id="VectorBase:CSON004512"/>
<evidence type="ECO:0000313" key="2">
    <source>
        <dbReference type="EMBL" id="SSX21378.1"/>
    </source>
</evidence>
<dbReference type="AlphaFoldDB" id="A0A336M5R6"/>
<dbReference type="EMBL" id="UFQT01000189">
    <property type="protein sequence ID" value="SSX21378.1"/>
    <property type="molecule type" value="Genomic_DNA"/>
</dbReference>
<evidence type="ECO:0000256" key="1">
    <source>
        <dbReference type="SAM" id="SignalP"/>
    </source>
</evidence>
<gene>
    <name evidence="2" type="primary">CSON004512</name>
</gene>
<sequence>MISQKYLLLLVFVIFILLGVSNQNSLKTVQLKSEIDDLNSISRPQKIQNDKNRDPTTTQNNPAFPYYPGQYPFLPQPGGGCPFCEPNVFSYCYEKRIHDACCCFPHGNYYDQLKYPGYGYPGGIGYQCQYQDCRFLFANSCEEGILISECCCNLI</sequence>
<protein>
    <submittedName>
        <fullName evidence="2">CSON004512 protein</fullName>
    </submittedName>
</protein>
<feature type="signal peptide" evidence="1">
    <location>
        <begin position="1"/>
        <end position="23"/>
    </location>
</feature>
<dbReference type="OMA" id="LISECCC"/>
<keyword evidence="1" id="KW-0732">Signal</keyword>
<feature type="chain" id="PRO_5016279997" evidence="1">
    <location>
        <begin position="24"/>
        <end position="155"/>
    </location>
</feature>
<name>A0A336M5R6_CULSO</name>
<reference evidence="2" key="1">
    <citation type="submission" date="2018-07" db="EMBL/GenBank/DDBJ databases">
        <authorList>
            <person name="Quirk P.G."/>
            <person name="Krulwich T.A."/>
        </authorList>
    </citation>
    <scope>NUCLEOTIDE SEQUENCE</scope>
</reference>
<proteinExistence type="predicted"/>
<accession>A0A336M5R6</accession>